<feature type="compositionally biased region" description="Acidic residues" evidence="1">
    <location>
        <begin position="510"/>
        <end position="534"/>
    </location>
</feature>
<dbReference type="SUPFAM" id="SSF110849">
    <property type="entry name" value="ParB/Sulfiredoxin"/>
    <property type="match status" value="1"/>
</dbReference>
<dbReference type="RefSeq" id="WP_203172965.1">
    <property type="nucleotide sequence ID" value="NZ_JAEVHM010000001.1"/>
</dbReference>
<feature type="domain" description="ParB-like N-terminal" evidence="2">
    <location>
        <begin position="62"/>
        <end position="159"/>
    </location>
</feature>
<evidence type="ECO:0000259" key="2">
    <source>
        <dbReference type="SMART" id="SM00470"/>
    </source>
</evidence>
<feature type="region of interest" description="Disordered" evidence="1">
    <location>
        <begin position="500"/>
        <end position="588"/>
    </location>
</feature>
<gene>
    <name evidence="3" type="ORF">JNW91_00560</name>
</gene>
<organism evidence="3 4">
    <name type="scientific">Micromonospora parastrephiae</name>
    <dbReference type="NCBI Taxonomy" id="2806101"/>
    <lineage>
        <taxon>Bacteria</taxon>
        <taxon>Bacillati</taxon>
        <taxon>Actinomycetota</taxon>
        <taxon>Actinomycetes</taxon>
        <taxon>Micromonosporales</taxon>
        <taxon>Micromonosporaceae</taxon>
        <taxon>Micromonospora</taxon>
    </lineage>
</organism>
<name>A0ABS1XML9_9ACTN</name>
<dbReference type="SUPFAM" id="SSF109709">
    <property type="entry name" value="KorB DNA-binding domain-like"/>
    <property type="match status" value="1"/>
</dbReference>
<proteinExistence type="predicted"/>
<evidence type="ECO:0000313" key="4">
    <source>
        <dbReference type="Proteomes" id="UP000601027"/>
    </source>
</evidence>
<dbReference type="PANTHER" id="PTHR33375:SF7">
    <property type="entry name" value="CHROMOSOME 2-PARTITIONING PROTEIN PARB-RELATED"/>
    <property type="match status" value="1"/>
</dbReference>
<dbReference type="InterPro" id="IPR041468">
    <property type="entry name" value="HTH_ParB/Spo0J"/>
</dbReference>
<dbReference type="InterPro" id="IPR050336">
    <property type="entry name" value="Chromosome_partition/occlusion"/>
</dbReference>
<dbReference type="InterPro" id="IPR003115">
    <property type="entry name" value="ParB_N"/>
</dbReference>
<evidence type="ECO:0000256" key="1">
    <source>
        <dbReference type="SAM" id="MobiDB-lite"/>
    </source>
</evidence>
<sequence>METKTELARPEALGLDQAIGILDSPEPGGSPDTQGSPQAEDSPEAGSSQTDDPERPVRPHLVWADPRELRIPPHQIRKDLGDLTELRDGIAESGVLQALLGVPGGDGIIYITQGQRRRAAAIEAIELGSPMALEVPVLVHDAMAGLTAKQIASMLQENLHRKALTASEEADGFKQLTLEGWTIEQIVKRTGRKKALVEGSLTLAKQGAQIQSAVDNGDLTLEDAAEIAGFDGDKAALDRILKKSGSAWALRHQIANEKRRRRIAKTAKTLRAELDKAGVVVLGKPKGFPHSSREAAIKDLRGPEGESLKDTEVRNKPGFAAFIDTSGHDAAVVVICLNPDAHGFQRSGVYNTYVSPADAARKESEAAEAKAFQTALQTAGELRRRFVVETYGNAKAAKVLYVHALRAALTNPALINGARDEHELLTGLVGIDPEKIDVNDAGEARLIRLLVGRWIAANEGNLNDFYAARYRFRRDVALSWLNRLADAGYGLSDAESELRDLLTPKPTDQADSDIEDDEDEDAGEDGDEEDEDDDTPRLQLVPDGEQAESAAEDTLTPVPARSRPDVTVQHQRPDDQSIEPAAQDRAAA</sequence>
<feature type="region of interest" description="Disordered" evidence="1">
    <location>
        <begin position="1"/>
        <end position="58"/>
    </location>
</feature>
<comment type="caution">
    <text evidence="3">The sequence shown here is derived from an EMBL/GenBank/DDBJ whole genome shotgun (WGS) entry which is preliminary data.</text>
</comment>
<dbReference type="SMART" id="SM00470">
    <property type="entry name" value="ParB"/>
    <property type="match status" value="1"/>
</dbReference>
<dbReference type="Gene3D" id="1.10.10.2830">
    <property type="match status" value="1"/>
</dbReference>
<evidence type="ECO:0000313" key="3">
    <source>
        <dbReference type="EMBL" id="MBM0230493.1"/>
    </source>
</evidence>
<dbReference type="InterPro" id="IPR036086">
    <property type="entry name" value="ParB/Sulfiredoxin_sf"/>
</dbReference>
<accession>A0ABS1XML9</accession>
<dbReference type="Pfam" id="PF17762">
    <property type="entry name" value="HTH_ParB"/>
    <property type="match status" value="1"/>
</dbReference>
<reference evidence="3 4" key="1">
    <citation type="submission" date="2021-01" db="EMBL/GenBank/DDBJ databases">
        <title>Draft genome sequence of Micromonospora sp. strain STR1_7.</title>
        <authorList>
            <person name="Karlyshev A."/>
            <person name="Jawad R."/>
        </authorList>
    </citation>
    <scope>NUCLEOTIDE SEQUENCE [LARGE SCALE GENOMIC DNA]</scope>
    <source>
        <strain evidence="3 4">STR1-7</strain>
    </source>
</reference>
<protein>
    <submittedName>
        <fullName evidence="3">ParB N-terminal domain-containing protein</fullName>
    </submittedName>
</protein>
<keyword evidence="4" id="KW-1185">Reference proteome</keyword>
<feature type="compositionally biased region" description="Polar residues" evidence="1">
    <location>
        <begin position="31"/>
        <end position="50"/>
    </location>
</feature>
<dbReference type="Proteomes" id="UP000601027">
    <property type="component" value="Unassembled WGS sequence"/>
</dbReference>
<dbReference type="EMBL" id="JAEVHM010000001">
    <property type="protein sequence ID" value="MBM0230493.1"/>
    <property type="molecule type" value="Genomic_DNA"/>
</dbReference>
<dbReference type="Gene3D" id="3.90.1530.30">
    <property type="match status" value="1"/>
</dbReference>
<dbReference type="PANTHER" id="PTHR33375">
    <property type="entry name" value="CHROMOSOME-PARTITIONING PROTEIN PARB-RELATED"/>
    <property type="match status" value="1"/>
</dbReference>